<dbReference type="SUPFAM" id="SSF46955">
    <property type="entry name" value="Putative DNA-binding domain"/>
    <property type="match status" value="1"/>
</dbReference>
<evidence type="ECO:0000256" key="1">
    <source>
        <dbReference type="ARBA" id="ARBA00023015"/>
    </source>
</evidence>
<keyword evidence="5" id="KW-0812">Transmembrane</keyword>
<dbReference type="EMBL" id="JBHSOJ010000015">
    <property type="protein sequence ID" value="MFC5630720.1"/>
    <property type="molecule type" value="Genomic_DNA"/>
</dbReference>
<proteinExistence type="predicted"/>
<keyword evidence="8" id="KW-1185">Reference proteome</keyword>
<gene>
    <name evidence="7" type="ORF">ACFPQ3_03765</name>
</gene>
<dbReference type="InterPro" id="IPR047057">
    <property type="entry name" value="MerR_fam"/>
</dbReference>
<keyword evidence="5" id="KW-0472">Membrane</keyword>
<dbReference type="Proteomes" id="UP001596110">
    <property type="component" value="Unassembled WGS sequence"/>
</dbReference>
<dbReference type="CDD" id="cd00592">
    <property type="entry name" value="HTH_MerR-like"/>
    <property type="match status" value="1"/>
</dbReference>
<name>A0ABW0UB18_9STRE</name>
<feature type="transmembrane region" description="Helical" evidence="5">
    <location>
        <begin position="146"/>
        <end position="164"/>
    </location>
</feature>
<feature type="transmembrane region" description="Helical" evidence="5">
    <location>
        <begin position="281"/>
        <end position="300"/>
    </location>
</feature>
<evidence type="ECO:0000256" key="3">
    <source>
        <dbReference type="ARBA" id="ARBA00023163"/>
    </source>
</evidence>
<comment type="caution">
    <text evidence="7">The sequence shown here is derived from an EMBL/GenBank/DDBJ whole genome shotgun (WGS) entry which is preliminary data.</text>
</comment>
<dbReference type="RefSeq" id="WP_156806095.1">
    <property type="nucleotide sequence ID" value="NZ_JBHSOJ010000015.1"/>
</dbReference>
<dbReference type="PANTHER" id="PTHR30204">
    <property type="entry name" value="REDOX-CYCLING DRUG-SENSING TRANSCRIPTIONAL ACTIVATOR SOXR"/>
    <property type="match status" value="1"/>
</dbReference>
<protein>
    <submittedName>
        <fullName evidence="7">MerR family transcriptional regulator</fullName>
    </submittedName>
</protein>
<keyword evidence="4" id="KW-0175">Coiled coil</keyword>
<evidence type="ECO:0000256" key="5">
    <source>
        <dbReference type="SAM" id="Phobius"/>
    </source>
</evidence>
<feature type="domain" description="HTH merR-type" evidence="6">
    <location>
        <begin position="1"/>
        <end position="69"/>
    </location>
</feature>
<feature type="coiled-coil region" evidence="4">
    <location>
        <begin position="68"/>
        <end position="95"/>
    </location>
</feature>
<dbReference type="InterPro" id="IPR009061">
    <property type="entry name" value="DNA-bd_dom_put_sf"/>
</dbReference>
<feature type="transmembrane region" description="Helical" evidence="5">
    <location>
        <begin position="211"/>
        <end position="239"/>
    </location>
</feature>
<evidence type="ECO:0000256" key="4">
    <source>
        <dbReference type="SAM" id="Coils"/>
    </source>
</evidence>
<dbReference type="Gene3D" id="1.10.1660.10">
    <property type="match status" value="1"/>
</dbReference>
<reference evidence="8" key="1">
    <citation type="journal article" date="2019" name="Int. J. Syst. Evol. Microbiol.">
        <title>The Global Catalogue of Microorganisms (GCM) 10K type strain sequencing project: providing services to taxonomists for standard genome sequencing and annotation.</title>
        <authorList>
            <consortium name="The Broad Institute Genomics Platform"/>
            <consortium name="The Broad Institute Genome Sequencing Center for Infectious Disease"/>
            <person name="Wu L."/>
            <person name="Ma J."/>
        </authorList>
    </citation>
    <scope>NUCLEOTIDE SEQUENCE [LARGE SCALE GENOMIC DNA]</scope>
    <source>
        <strain evidence="8">DT43</strain>
    </source>
</reference>
<organism evidence="7 8">
    <name type="scientific">Streptococcus caledonicus</name>
    <dbReference type="NCBI Taxonomy" id="2614158"/>
    <lineage>
        <taxon>Bacteria</taxon>
        <taxon>Bacillati</taxon>
        <taxon>Bacillota</taxon>
        <taxon>Bacilli</taxon>
        <taxon>Lactobacillales</taxon>
        <taxon>Streptococcaceae</taxon>
        <taxon>Streptococcus</taxon>
    </lineage>
</organism>
<accession>A0ABW0UB18</accession>
<sequence length="424" mass="50062">MQIKEVEKLTGLSSKTIRFYEEKGLLEVSRNANNTYRDYSEDNVKTLKKIKIFRYFGFSVSNIVELLIQEESQVQVALENRIQDLYAEEENLVERRQLCQKFSKAYGDSDKIDDFNKIIDFKEADEFEELREVLVDSSVNSLWESILWTLVSLGPILTLFHRIATKNMEHLAWVAAFSLFTTVWIAWIWQSYFKNRRTKKVVVKRKNRKEWLVIPLGLLGLIMTLAVFAGASILLTQFLPDKWLFYESNRFWGLVMIGVIVTSIIYWLLQLFKVYDLFDNRYLLWGTAISCLLSIFLFLANTTVVTEQDIILYSPLNLSGKHYRYDDVKKIGVWYGDSHWQLSTNNRYGNFYYAIWLDGKRVVLSQPNVNDDVNRFVDTYQELEEFDERLVNLGIPKTASDKHADKNDYDEQYQKRFERIIKNK</sequence>
<keyword evidence="3" id="KW-0804">Transcription</keyword>
<keyword evidence="1" id="KW-0805">Transcription regulation</keyword>
<keyword evidence="2" id="KW-0238">DNA-binding</keyword>
<dbReference type="PANTHER" id="PTHR30204:SF94">
    <property type="entry name" value="HEAVY METAL-DEPENDENT TRANSCRIPTIONAL REGULATOR HI_0293-RELATED"/>
    <property type="match status" value="1"/>
</dbReference>
<evidence type="ECO:0000259" key="6">
    <source>
        <dbReference type="PROSITE" id="PS50937"/>
    </source>
</evidence>
<evidence type="ECO:0000313" key="8">
    <source>
        <dbReference type="Proteomes" id="UP001596110"/>
    </source>
</evidence>
<keyword evidence="5" id="KW-1133">Transmembrane helix</keyword>
<dbReference type="Pfam" id="PF13411">
    <property type="entry name" value="MerR_1"/>
    <property type="match status" value="1"/>
</dbReference>
<feature type="transmembrane region" description="Helical" evidence="5">
    <location>
        <begin position="170"/>
        <end position="190"/>
    </location>
</feature>
<dbReference type="SMART" id="SM00422">
    <property type="entry name" value="HTH_MERR"/>
    <property type="match status" value="1"/>
</dbReference>
<dbReference type="PROSITE" id="PS50937">
    <property type="entry name" value="HTH_MERR_2"/>
    <property type="match status" value="1"/>
</dbReference>
<dbReference type="InterPro" id="IPR000551">
    <property type="entry name" value="MerR-type_HTH_dom"/>
</dbReference>
<evidence type="ECO:0000256" key="2">
    <source>
        <dbReference type="ARBA" id="ARBA00023125"/>
    </source>
</evidence>
<feature type="transmembrane region" description="Helical" evidence="5">
    <location>
        <begin position="251"/>
        <end position="269"/>
    </location>
</feature>
<evidence type="ECO:0000313" key="7">
    <source>
        <dbReference type="EMBL" id="MFC5630720.1"/>
    </source>
</evidence>